<organism evidence="1 2">
    <name type="scientific">Diatrype stigma</name>
    <dbReference type="NCBI Taxonomy" id="117547"/>
    <lineage>
        <taxon>Eukaryota</taxon>
        <taxon>Fungi</taxon>
        <taxon>Dikarya</taxon>
        <taxon>Ascomycota</taxon>
        <taxon>Pezizomycotina</taxon>
        <taxon>Sordariomycetes</taxon>
        <taxon>Xylariomycetidae</taxon>
        <taxon>Xylariales</taxon>
        <taxon>Diatrypaceae</taxon>
        <taxon>Diatrype</taxon>
    </lineage>
</organism>
<evidence type="ECO:0008006" key="3">
    <source>
        <dbReference type="Google" id="ProtNLM"/>
    </source>
</evidence>
<evidence type="ECO:0000313" key="1">
    <source>
        <dbReference type="EMBL" id="KAK7753398.1"/>
    </source>
</evidence>
<reference evidence="1 2" key="1">
    <citation type="submission" date="2024-02" db="EMBL/GenBank/DDBJ databases">
        <title>De novo assembly and annotation of 12 fungi associated with fruit tree decline syndrome in Ontario, Canada.</title>
        <authorList>
            <person name="Sulman M."/>
            <person name="Ellouze W."/>
            <person name="Ilyukhin E."/>
        </authorList>
    </citation>
    <scope>NUCLEOTIDE SEQUENCE [LARGE SCALE GENOMIC DNA]</scope>
    <source>
        <strain evidence="1 2">M11/M66-122</strain>
    </source>
</reference>
<keyword evidence="2" id="KW-1185">Reference proteome</keyword>
<evidence type="ECO:0000313" key="2">
    <source>
        <dbReference type="Proteomes" id="UP001320420"/>
    </source>
</evidence>
<accession>A0AAN9V4M0</accession>
<name>A0AAN9V4M0_9PEZI</name>
<dbReference type="PANTHER" id="PTHR43712:SF2">
    <property type="entry name" value="O-METHYLTRANSFERASE CICE"/>
    <property type="match status" value="1"/>
</dbReference>
<dbReference type="InterPro" id="IPR029063">
    <property type="entry name" value="SAM-dependent_MTases_sf"/>
</dbReference>
<dbReference type="Proteomes" id="UP001320420">
    <property type="component" value="Unassembled WGS sequence"/>
</dbReference>
<comment type="caution">
    <text evidence="1">The sequence shown here is derived from an EMBL/GenBank/DDBJ whole genome shotgun (WGS) entry which is preliminary data.</text>
</comment>
<dbReference type="PANTHER" id="PTHR43712">
    <property type="entry name" value="PUTATIVE (AFU_ORTHOLOGUE AFUA_4G14580)-RELATED"/>
    <property type="match status" value="1"/>
</dbReference>
<sequence length="174" mass="19363">MSAYRAGRPSWADPDFRPFSDPLSNGFDPGISEVINVHVGGGMGHGLLELKEKHPGLAGKLVLQDLPEVISTVTGIEGAFEFMPHDFFTPQPVKDLKSTTKRGDFRVLINEITVPSQNLTWPITSMDQLVFVFGAMRVRTEAHWRSIFETPGFKVVQIYSYELSSESLIEPELA</sequence>
<proteinExistence type="predicted"/>
<gene>
    <name evidence="1" type="ORF">SLS62_004688</name>
</gene>
<dbReference type="Gene3D" id="3.40.50.150">
    <property type="entry name" value="Vaccinia Virus protein VP39"/>
    <property type="match status" value="2"/>
</dbReference>
<dbReference type="AlphaFoldDB" id="A0AAN9V4M0"/>
<dbReference type="SUPFAM" id="SSF53335">
    <property type="entry name" value="S-adenosyl-L-methionine-dependent methyltransferases"/>
    <property type="match status" value="1"/>
</dbReference>
<protein>
    <recommendedName>
        <fullName evidence="3">O-methyltransferase domain-containing protein</fullName>
    </recommendedName>
</protein>
<dbReference type="EMBL" id="JAKJXP020000029">
    <property type="protein sequence ID" value="KAK7753398.1"/>
    <property type="molecule type" value="Genomic_DNA"/>
</dbReference>